<protein>
    <submittedName>
        <fullName evidence="2">Uncharacterized protein</fullName>
    </submittedName>
</protein>
<dbReference type="AlphaFoldDB" id="A0A545T5N3"/>
<dbReference type="Proteomes" id="UP000315252">
    <property type="component" value="Unassembled WGS sequence"/>
</dbReference>
<proteinExistence type="predicted"/>
<keyword evidence="1" id="KW-0732">Signal</keyword>
<organism evidence="2 3">
    <name type="scientific">Denitrobaculum tricleocarpae</name>
    <dbReference type="NCBI Taxonomy" id="2591009"/>
    <lineage>
        <taxon>Bacteria</taxon>
        <taxon>Pseudomonadati</taxon>
        <taxon>Pseudomonadota</taxon>
        <taxon>Alphaproteobacteria</taxon>
        <taxon>Rhodospirillales</taxon>
        <taxon>Rhodospirillaceae</taxon>
        <taxon>Denitrobaculum</taxon>
    </lineage>
</organism>
<feature type="signal peptide" evidence="1">
    <location>
        <begin position="1"/>
        <end position="23"/>
    </location>
</feature>
<evidence type="ECO:0000313" key="3">
    <source>
        <dbReference type="Proteomes" id="UP000315252"/>
    </source>
</evidence>
<evidence type="ECO:0000313" key="2">
    <source>
        <dbReference type="EMBL" id="TQV72478.1"/>
    </source>
</evidence>
<keyword evidence="3" id="KW-1185">Reference proteome</keyword>
<reference evidence="2 3" key="1">
    <citation type="submission" date="2019-06" db="EMBL/GenBank/DDBJ databases">
        <title>Whole genome sequence for Rhodospirillaceae sp. R148.</title>
        <authorList>
            <person name="Wang G."/>
        </authorList>
    </citation>
    <scope>NUCLEOTIDE SEQUENCE [LARGE SCALE GENOMIC DNA]</scope>
    <source>
        <strain evidence="2 3">R148</strain>
    </source>
</reference>
<dbReference type="EMBL" id="VHSH01000012">
    <property type="protein sequence ID" value="TQV72478.1"/>
    <property type="molecule type" value="Genomic_DNA"/>
</dbReference>
<feature type="chain" id="PRO_5021792064" evidence="1">
    <location>
        <begin position="24"/>
        <end position="105"/>
    </location>
</feature>
<gene>
    <name evidence="2" type="ORF">FKG95_25755</name>
</gene>
<name>A0A545T5N3_9PROT</name>
<evidence type="ECO:0000256" key="1">
    <source>
        <dbReference type="SAM" id="SignalP"/>
    </source>
</evidence>
<comment type="caution">
    <text evidence="2">The sequence shown here is derived from an EMBL/GenBank/DDBJ whole genome shotgun (WGS) entry which is preliminary data.</text>
</comment>
<sequence length="105" mass="11730">MFSAASRQVCLALFLCATAVAMAPGQLEAEESGLYTLGKYAAYARHCGHHSLAKELQSRYGDLEDFKSGRRQHDLQKYDYVRLPCGRVEDALVDFLEEVKAEDAK</sequence>
<accession>A0A545T5N3</accession>